<dbReference type="Proteomes" id="UP000688137">
    <property type="component" value="Unassembled WGS sequence"/>
</dbReference>
<gene>
    <name evidence="3" type="ORF">PPRIM_AZ9-3.1.T1570101</name>
</gene>
<feature type="domain" description="Peptidoglycan binding" evidence="2">
    <location>
        <begin position="109"/>
        <end position="167"/>
    </location>
</feature>
<dbReference type="InterPro" id="IPR008565">
    <property type="entry name" value="TtsA-like_GH18_dom"/>
</dbReference>
<evidence type="ECO:0000259" key="1">
    <source>
        <dbReference type="Pfam" id="PF05838"/>
    </source>
</evidence>
<feature type="domain" description="TtsA-like Glycoside hydrolase family 108" evidence="1">
    <location>
        <begin position="12"/>
        <end position="98"/>
    </location>
</feature>
<dbReference type="Pfam" id="PF09374">
    <property type="entry name" value="PG_binding_3"/>
    <property type="match status" value="1"/>
</dbReference>
<sequence length="647" mass="75344">MVKDDKFHACLKYIKESEGGDSNHKNDKGGATRQGLSQNAYNLYQKELGNKGQVKSVFELKNEEIEDFYYHQYKKYKVDKIEDINSRYLYYDAVILSGPGRAARMAQSACNIKVDGCFGKQSIASVNSMDQKEFQNKFINIKRNHFHNIVKNKPDQKVFLKGWLNRLDRTLSQIENGTIQKEYDSMQSRKSIQINKSNQQQTQNLNGIDCNVDLSVLNRIKGVNKMSAQFLIESQENIILSDLATVLSVLYDPKLKDEHKSIQFSLDPIILPNQQEFKQQQKVCWPDSYVERNIIQDTEMAKILFDADYLLKLMSLGVEADGKTPFKYPLELQQLGFNSCTSMGKQKQQQMLCRFWLVPQQCFYTSINNKYMIDDIQVACQARQIERVNNKLQDKICQDVNDTAYQFAAKFTQLYDKIAKFYPIFNRLKQLFKAVALGRWMYINNVKTNYQELIRFCKKVNNSPKAIPILKYEKVGEESKTPIYFTQSEKIQVAKDHLIEKGHPTTQDLINQVVKQIPDIKGYQVSTQVQYSQGGVDTHCKNMIESKQDPKINRFNNLEEVDIPFFPQKKCSKCNRMIESHLLNLDQNQCSVHSEYTCYLCLELITNEDLNPKGCIINNYRYIFHQSCYNEYQDIINCKQDNDDDIY</sequence>
<evidence type="ECO:0000313" key="3">
    <source>
        <dbReference type="EMBL" id="CAD8114008.1"/>
    </source>
</evidence>
<protein>
    <submittedName>
        <fullName evidence="3">Uncharacterized protein</fullName>
    </submittedName>
</protein>
<dbReference type="Pfam" id="PF05838">
    <property type="entry name" value="Glyco_hydro_108"/>
    <property type="match status" value="1"/>
</dbReference>
<organism evidence="3 4">
    <name type="scientific">Paramecium primaurelia</name>
    <dbReference type="NCBI Taxonomy" id="5886"/>
    <lineage>
        <taxon>Eukaryota</taxon>
        <taxon>Sar</taxon>
        <taxon>Alveolata</taxon>
        <taxon>Ciliophora</taxon>
        <taxon>Intramacronucleata</taxon>
        <taxon>Oligohymenophorea</taxon>
        <taxon>Peniculida</taxon>
        <taxon>Parameciidae</taxon>
        <taxon>Paramecium</taxon>
    </lineage>
</organism>
<evidence type="ECO:0000313" key="4">
    <source>
        <dbReference type="Proteomes" id="UP000688137"/>
    </source>
</evidence>
<evidence type="ECO:0000259" key="2">
    <source>
        <dbReference type="Pfam" id="PF09374"/>
    </source>
</evidence>
<keyword evidence="4" id="KW-1185">Reference proteome</keyword>
<comment type="caution">
    <text evidence="3">The sequence shown here is derived from an EMBL/GenBank/DDBJ whole genome shotgun (WGS) entry which is preliminary data.</text>
</comment>
<dbReference type="AlphaFoldDB" id="A0A8S1QE13"/>
<dbReference type="InterPro" id="IPR018537">
    <property type="entry name" value="Peptidoglycan-bd_3"/>
</dbReference>
<reference evidence="3" key="1">
    <citation type="submission" date="2021-01" db="EMBL/GenBank/DDBJ databases">
        <authorList>
            <consortium name="Genoscope - CEA"/>
            <person name="William W."/>
        </authorList>
    </citation>
    <scope>NUCLEOTIDE SEQUENCE</scope>
</reference>
<proteinExistence type="predicted"/>
<accession>A0A8S1QE13</accession>
<name>A0A8S1QE13_PARPR</name>
<dbReference type="EMBL" id="CAJJDM010000162">
    <property type="protein sequence ID" value="CAD8114008.1"/>
    <property type="molecule type" value="Genomic_DNA"/>
</dbReference>
<dbReference type="OMA" id="ICQDVND"/>